<dbReference type="EMBL" id="CP071382">
    <property type="protein sequence ID" value="QSV45358.1"/>
    <property type="molecule type" value="Genomic_DNA"/>
</dbReference>
<dbReference type="InterPro" id="IPR000771">
    <property type="entry name" value="FBA_II"/>
</dbReference>
<evidence type="ECO:0000313" key="1">
    <source>
        <dbReference type="EMBL" id="QSV45358.1"/>
    </source>
</evidence>
<accession>A0ABX7Q1S3</accession>
<name>A0ABX7Q1S3_9BACT</name>
<dbReference type="RefSeq" id="WP_207163163.1">
    <property type="nucleotide sequence ID" value="NZ_CP071382.1"/>
</dbReference>
<gene>
    <name evidence="1" type="ORF">JZM60_14720</name>
</gene>
<dbReference type="PANTHER" id="PTHR30304">
    <property type="entry name" value="D-TAGATOSE-1,6-BISPHOSPHATE ALDOLASE"/>
    <property type="match status" value="1"/>
</dbReference>
<dbReference type="Gene3D" id="3.20.20.70">
    <property type="entry name" value="Aldolase class I"/>
    <property type="match status" value="1"/>
</dbReference>
<organism evidence="1 2">
    <name type="scientific">Geobacter benzoatilyticus</name>
    <dbReference type="NCBI Taxonomy" id="2815309"/>
    <lineage>
        <taxon>Bacteria</taxon>
        <taxon>Pseudomonadati</taxon>
        <taxon>Thermodesulfobacteriota</taxon>
        <taxon>Desulfuromonadia</taxon>
        <taxon>Geobacterales</taxon>
        <taxon>Geobacteraceae</taxon>
        <taxon>Geobacter</taxon>
    </lineage>
</organism>
<protein>
    <submittedName>
        <fullName evidence="1">Class II fructose-bisphosphate aldolase</fullName>
    </submittedName>
</protein>
<dbReference type="Proteomes" id="UP000663651">
    <property type="component" value="Chromosome"/>
</dbReference>
<dbReference type="InterPro" id="IPR050246">
    <property type="entry name" value="Class_II_FBP_aldolase"/>
</dbReference>
<proteinExistence type="predicted"/>
<dbReference type="SUPFAM" id="SSF51569">
    <property type="entry name" value="Aldolase"/>
    <property type="match status" value="1"/>
</dbReference>
<sequence length="361" mass="39716">MTTDLLGRVPKRIRNKIGSQTRICLLNGRDLFNILKNEKLILMACNPRIKHVIPGIMKAAEELDAIVAFELTRTEGGVDGGYTGQTPQLFFETVIEYAERFSFTKPFIIHGDHTTVQNTSSEEQESARHLIEAQIEAGYTSFAIDASFNPLPDNILITADLAAQVESEGYGLEVELGEVRQAGLASNLTTVEETEAFLSGLAARGIHPQLLAIDNGSKRGNYLDGEMVRIDLEQTKAIYETVIRHGLAGLVQHGITGTPLRLVGKLAGYGIRKGNIGTLWQNVAHAGLPLDLMDAMRRWAKENGKDIKFATNVFKTDIDNIPEENAKQILDMAYREAKEFLQAFHAKGSASRLAASLIEAR</sequence>
<dbReference type="InterPro" id="IPR013785">
    <property type="entry name" value="Aldolase_TIM"/>
</dbReference>
<dbReference type="Pfam" id="PF01116">
    <property type="entry name" value="F_bP_aldolase"/>
    <property type="match status" value="1"/>
</dbReference>
<reference evidence="1 2" key="1">
    <citation type="submission" date="2021-03" db="EMBL/GenBank/DDBJ databases">
        <title>Geobacter metallireducens gen. nov. sp. nov., a microorganism capable of coupling the complete oxidation of organic compounds to the reduction of iron and other metals.</title>
        <authorList>
            <person name="Li Y."/>
        </authorList>
    </citation>
    <scope>NUCLEOTIDE SEQUENCE [LARGE SCALE GENOMIC DNA]</scope>
    <source>
        <strain evidence="1 2">Jerry-YX</strain>
    </source>
</reference>
<dbReference type="PANTHER" id="PTHR30304:SF0">
    <property type="entry name" value="D-TAGATOSE-1,6-BISPHOSPHATE ALDOLASE SUBUNIT GATY-RELATED"/>
    <property type="match status" value="1"/>
</dbReference>
<evidence type="ECO:0000313" key="2">
    <source>
        <dbReference type="Proteomes" id="UP000663651"/>
    </source>
</evidence>
<keyword evidence="2" id="KW-1185">Reference proteome</keyword>